<evidence type="ECO:0000313" key="3">
    <source>
        <dbReference type="Proteomes" id="UP001165082"/>
    </source>
</evidence>
<comment type="caution">
    <text evidence="2">The sequence shown here is derived from an EMBL/GenBank/DDBJ whole genome shotgun (WGS) entry which is preliminary data.</text>
</comment>
<name>A0A9W6Z976_9STRA</name>
<proteinExistence type="predicted"/>
<protein>
    <submittedName>
        <fullName evidence="2">Uncharacterized protein</fullName>
    </submittedName>
</protein>
<evidence type="ECO:0000256" key="1">
    <source>
        <dbReference type="SAM" id="MobiDB-lite"/>
    </source>
</evidence>
<accession>A0A9W6Z976</accession>
<reference evidence="2" key="1">
    <citation type="submission" date="2022-07" db="EMBL/GenBank/DDBJ databases">
        <title>Genome analysis of Parmales, a sister group of diatoms, reveals the evolutionary specialization of diatoms from phago-mixotrophs to photoautotrophs.</title>
        <authorList>
            <person name="Ban H."/>
            <person name="Sato S."/>
            <person name="Yoshikawa S."/>
            <person name="Kazumasa Y."/>
            <person name="Nakamura Y."/>
            <person name="Ichinomiya M."/>
            <person name="Saitoh K."/>
            <person name="Sato N."/>
            <person name="Blanc-Mathieu R."/>
            <person name="Endo H."/>
            <person name="Kuwata A."/>
            <person name="Ogata H."/>
        </authorList>
    </citation>
    <scope>NUCLEOTIDE SEQUENCE</scope>
</reference>
<dbReference type="Proteomes" id="UP001165082">
    <property type="component" value="Unassembled WGS sequence"/>
</dbReference>
<organism evidence="2 3">
    <name type="scientific">Triparma retinervis</name>
    <dbReference type="NCBI Taxonomy" id="2557542"/>
    <lineage>
        <taxon>Eukaryota</taxon>
        <taxon>Sar</taxon>
        <taxon>Stramenopiles</taxon>
        <taxon>Ochrophyta</taxon>
        <taxon>Bolidophyceae</taxon>
        <taxon>Parmales</taxon>
        <taxon>Triparmaceae</taxon>
        <taxon>Triparma</taxon>
    </lineage>
</organism>
<feature type="region of interest" description="Disordered" evidence="1">
    <location>
        <begin position="26"/>
        <end position="49"/>
    </location>
</feature>
<evidence type="ECO:0000313" key="2">
    <source>
        <dbReference type="EMBL" id="GMH46215.1"/>
    </source>
</evidence>
<gene>
    <name evidence="2" type="ORF">TrRE_jg13520</name>
</gene>
<dbReference type="AlphaFoldDB" id="A0A9W6Z976"/>
<keyword evidence="3" id="KW-1185">Reference proteome</keyword>
<dbReference type="EMBL" id="BRXZ01005506">
    <property type="protein sequence ID" value="GMH46215.1"/>
    <property type="molecule type" value="Genomic_DNA"/>
</dbReference>
<sequence>MTNWDQQLQVSESLMQPGGIDALEEAVGGGEDEWGDNVEDRGVKKRRKKSHFDLEPPDPFLVLYPHVHHDLIKHLHHPPPDSFGLVGSSHRPLHLDPVLDPELVIHFSSPSHLCLLFEFSQNYLLIGLVKWL</sequence>